<evidence type="ECO:0000256" key="1">
    <source>
        <dbReference type="ARBA" id="ARBA00001936"/>
    </source>
</evidence>
<name>A0A0F5JFJ9_9BACT</name>
<dbReference type="GO" id="GO:0046872">
    <property type="term" value="F:metal ion binding"/>
    <property type="evidence" value="ECO:0007669"/>
    <property type="project" value="UniProtKB-KW"/>
</dbReference>
<feature type="signal peptide" evidence="9">
    <location>
        <begin position="1"/>
        <end position="24"/>
    </location>
</feature>
<dbReference type="PANTHER" id="PTHR15822:SF4">
    <property type="entry name" value="TYROSYL-DNA PHOSPHODIESTERASE 2"/>
    <property type="match status" value="1"/>
</dbReference>
<dbReference type="Gene3D" id="3.60.10.10">
    <property type="entry name" value="Endonuclease/exonuclease/phosphatase"/>
    <property type="match status" value="1"/>
</dbReference>
<dbReference type="PATRIC" id="fig|927665.4.peg.2287"/>
<accession>A0A0F5JFJ9</accession>
<dbReference type="RefSeq" id="WP_046146112.1">
    <property type="nucleotide sequence ID" value="NZ_KQ033912.1"/>
</dbReference>
<evidence type="ECO:0000256" key="2">
    <source>
        <dbReference type="ARBA" id="ARBA00001946"/>
    </source>
</evidence>
<evidence type="ECO:0000256" key="3">
    <source>
        <dbReference type="ARBA" id="ARBA00022722"/>
    </source>
</evidence>
<dbReference type="AlphaFoldDB" id="A0A0F5JFJ9"/>
<dbReference type="GO" id="GO:0004518">
    <property type="term" value="F:nuclease activity"/>
    <property type="evidence" value="ECO:0007669"/>
    <property type="project" value="UniProtKB-KW"/>
</dbReference>
<keyword evidence="6" id="KW-0378">Hydrolase</keyword>
<feature type="domain" description="Endonuclease/exonuclease/phosphatase" evidence="10">
    <location>
        <begin position="55"/>
        <end position="277"/>
    </location>
</feature>
<dbReference type="InterPro" id="IPR051547">
    <property type="entry name" value="TDP2-like"/>
</dbReference>
<dbReference type="STRING" id="927665.HMPREF1535_02226"/>
<keyword evidence="9" id="KW-0732">Signal</keyword>
<dbReference type="InterPro" id="IPR005135">
    <property type="entry name" value="Endo/exonuclease/phosphatase"/>
</dbReference>
<proteinExistence type="predicted"/>
<reference evidence="11 12" key="1">
    <citation type="submission" date="2013-04" db="EMBL/GenBank/DDBJ databases">
        <title>The Genome Sequence of Parabacteroides goldsteinii DSM 19448.</title>
        <authorList>
            <consortium name="The Broad Institute Genomics Platform"/>
            <person name="Earl A."/>
            <person name="Ward D."/>
            <person name="Feldgarden M."/>
            <person name="Gevers D."/>
            <person name="Martens E."/>
            <person name="Sakamoto M."/>
            <person name="Benno Y."/>
            <person name="Song Y."/>
            <person name="Liu C."/>
            <person name="Lee J."/>
            <person name="Bolanos M."/>
            <person name="Vaisanen M.L."/>
            <person name="Finegold S.M."/>
            <person name="Walker B."/>
            <person name="Young S."/>
            <person name="Zeng Q."/>
            <person name="Gargeya S."/>
            <person name="Fitzgerald M."/>
            <person name="Haas B."/>
            <person name="Abouelleil A."/>
            <person name="Allen A.W."/>
            <person name="Alvarado L."/>
            <person name="Arachchi H.M."/>
            <person name="Berlin A.M."/>
            <person name="Chapman S.B."/>
            <person name="Gainer-Dewar J."/>
            <person name="Goldberg J."/>
            <person name="Griggs A."/>
            <person name="Gujja S."/>
            <person name="Hansen M."/>
            <person name="Howarth C."/>
            <person name="Imamovic A."/>
            <person name="Ireland A."/>
            <person name="Larimer J."/>
            <person name="McCowan C."/>
            <person name="Murphy C."/>
            <person name="Pearson M."/>
            <person name="Poon T.W."/>
            <person name="Priest M."/>
            <person name="Roberts A."/>
            <person name="Saif S."/>
            <person name="Shea T."/>
            <person name="Sisk P."/>
            <person name="Sykes S."/>
            <person name="Wortman J."/>
            <person name="Nusbaum C."/>
            <person name="Birren B."/>
        </authorList>
    </citation>
    <scope>NUCLEOTIDE SEQUENCE [LARGE SCALE GENOMIC DNA]</scope>
    <source>
        <strain evidence="11 12">DSM 19448</strain>
    </source>
</reference>
<dbReference type="PANTHER" id="PTHR15822">
    <property type="entry name" value="TRAF AND TNF RECEPTOR-ASSOCIATED PROTEIN"/>
    <property type="match status" value="1"/>
</dbReference>
<evidence type="ECO:0000256" key="5">
    <source>
        <dbReference type="ARBA" id="ARBA00022763"/>
    </source>
</evidence>
<keyword evidence="3" id="KW-0540">Nuclease</keyword>
<evidence type="ECO:0000256" key="8">
    <source>
        <dbReference type="ARBA" id="ARBA00023204"/>
    </source>
</evidence>
<evidence type="ECO:0000256" key="4">
    <source>
        <dbReference type="ARBA" id="ARBA00022723"/>
    </source>
</evidence>
<feature type="chain" id="PRO_5002489231" description="Endonuclease/exonuclease/phosphatase domain-containing protein" evidence="9">
    <location>
        <begin position="25"/>
        <end position="289"/>
    </location>
</feature>
<dbReference type="GO" id="GO:0006281">
    <property type="term" value="P:DNA repair"/>
    <property type="evidence" value="ECO:0007669"/>
    <property type="project" value="UniProtKB-KW"/>
</dbReference>
<protein>
    <recommendedName>
        <fullName evidence="10">Endonuclease/exonuclease/phosphatase domain-containing protein</fullName>
    </recommendedName>
</protein>
<keyword evidence="7" id="KW-0460">Magnesium</keyword>
<organism evidence="11 12">
    <name type="scientific">Parabacteroides goldsteinii DSM 19448 = WAL 12034</name>
    <dbReference type="NCBI Taxonomy" id="927665"/>
    <lineage>
        <taxon>Bacteria</taxon>
        <taxon>Pseudomonadati</taxon>
        <taxon>Bacteroidota</taxon>
        <taxon>Bacteroidia</taxon>
        <taxon>Bacteroidales</taxon>
        <taxon>Tannerellaceae</taxon>
        <taxon>Parabacteroides</taxon>
    </lineage>
</organism>
<dbReference type="GO" id="GO:0016787">
    <property type="term" value="F:hydrolase activity"/>
    <property type="evidence" value="ECO:0007669"/>
    <property type="project" value="UniProtKB-KW"/>
</dbReference>
<evidence type="ECO:0000256" key="6">
    <source>
        <dbReference type="ARBA" id="ARBA00022801"/>
    </source>
</evidence>
<evidence type="ECO:0000313" key="11">
    <source>
        <dbReference type="EMBL" id="KKB56252.1"/>
    </source>
</evidence>
<dbReference type="InterPro" id="IPR036691">
    <property type="entry name" value="Endo/exonu/phosph_ase_sf"/>
</dbReference>
<keyword evidence="8" id="KW-0234">DNA repair</keyword>
<comment type="caution">
    <text evidence="11">The sequence shown here is derived from an EMBL/GenBank/DDBJ whole genome shotgun (WGS) entry which is preliminary data.</text>
</comment>
<keyword evidence="4" id="KW-0479">Metal-binding</keyword>
<evidence type="ECO:0000256" key="7">
    <source>
        <dbReference type="ARBA" id="ARBA00022842"/>
    </source>
</evidence>
<comment type="cofactor">
    <cofactor evidence="2">
        <name>Mg(2+)</name>
        <dbReference type="ChEBI" id="CHEBI:18420"/>
    </cofactor>
</comment>
<dbReference type="Pfam" id="PF03372">
    <property type="entry name" value="Exo_endo_phos"/>
    <property type="match status" value="1"/>
</dbReference>
<dbReference type="EMBL" id="AQHV01000011">
    <property type="protein sequence ID" value="KKB56252.1"/>
    <property type="molecule type" value="Genomic_DNA"/>
</dbReference>
<sequence>MKQLSNNKCILFFFALFFISGLNAQTSSSYERDWRTDRQKIKIISYNIMDGFSNGSDKDRIARFTAWVKEQSPDVLALNELCGFTEAKLKELAASYGHPYAAIVKENGYPVGLTSKTPIKVVDRKIDGYGHGLLHCKVLNMDFLVTHLNPHDRLKRKKEADNIIDYINKNQLTNCLLMGDMNAHSPFDASWTDEHLENYAVISTFMAASLHDICYMFTPDNQRYSYPTRILTSSPKGEALRRQQERIDFIFVTDSLRPDCVDAQIYNGPDNDYLSDHYPIGISMFIPKE</sequence>
<keyword evidence="5" id="KW-0227">DNA damage</keyword>
<dbReference type="Proteomes" id="UP000033047">
    <property type="component" value="Unassembled WGS sequence"/>
</dbReference>
<gene>
    <name evidence="11" type="ORF">HMPREF1535_02226</name>
</gene>
<evidence type="ECO:0000256" key="9">
    <source>
        <dbReference type="SAM" id="SignalP"/>
    </source>
</evidence>
<evidence type="ECO:0000259" key="10">
    <source>
        <dbReference type="Pfam" id="PF03372"/>
    </source>
</evidence>
<dbReference type="SUPFAM" id="SSF56219">
    <property type="entry name" value="DNase I-like"/>
    <property type="match status" value="1"/>
</dbReference>
<comment type="cofactor">
    <cofactor evidence="1">
        <name>Mn(2+)</name>
        <dbReference type="ChEBI" id="CHEBI:29035"/>
    </cofactor>
</comment>
<dbReference type="HOGENOM" id="CLU_079288_0_0_10"/>
<evidence type="ECO:0000313" key="12">
    <source>
        <dbReference type="Proteomes" id="UP000033047"/>
    </source>
</evidence>